<sequence>MPSGRQKGSRFTRRILLLGAAILVFALGYTGAWFAAARALESEVAATIRGMNGNGVRAYCEEPEAGGYPFRIGLFCRSVFYENVKKGISVRAGAMRSAAHVYRPSRVVGEIDSPAAVVLPLLVPMEIRWESLRAGARLADPLPERISVRGEQLAISAQEGDTAPLATLTAMEVHARQQGDAVEAAISFRGLQPGAQIAPDLAPLDGRALVLIKDGVTMAVEGRLDPYGRSAEIRELVVGLAGQNAEISVSGPISIDENGWIDAQLRVSFSDPQIVMDYLARIFPDAREEIMTAASALSSLSDTPVTLNIRKGRLFLGFIPLGTIPPV</sequence>
<name>A0A9X2X6S3_9HYPH</name>
<dbReference type="PROSITE" id="PS51318">
    <property type="entry name" value="TAT"/>
    <property type="match status" value="1"/>
</dbReference>
<organism evidence="1 2">
    <name type="scientific">Chelativorans petroleitrophicus</name>
    <dbReference type="NCBI Taxonomy" id="2975484"/>
    <lineage>
        <taxon>Bacteria</taxon>
        <taxon>Pseudomonadati</taxon>
        <taxon>Pseudomonadota</taxon>
        <taxon>Alphaproteobacteria</taxon>
        <taxon>Hyphomicrobiales</taxon>
        <taxon>Phyllobacteriaceae</taxon>
        <taxon>Chelativorans</taxon>
    </lineage>
</organism>
<dbReference type="EMBL" id="JAODNV010000006">
    <property type="protein sequence ID" value="MCT8989688.1"/>
    <property type="molecule type" value="Genomic_DNA"/>
</dbReference>
<dbReference type="Proteomes" id="UP001149009">
    <property type="component" value="Unassembled WGS sequence"/>
</dbReference>
<reference evidence="1" key="1">
    <citation type="submission" date="2022-08" db="EMBL/GenBank/DDBJ databases">
        <title>Chelativorans sichuanense sp. nov., a paraffin oil-degrading bacterium isolated from a mixture of oil-based drill cuttings and paddy soil.</title>
        <authorList>
            <person name="Yu J."/>
            <person name="Liu H."/>
            <person name="Chen Q."/>
        </authorList>
    </citation>
    <scope>NUCLEOTIDE SEQUENCE</scope>
    <source>
        <strain evidence="1">SCAU 2101</strain>
    </source>
</reference>
<comment type="caution">
    <text evidence="1">The sequence shown here is derived from an EMBL/GenBank/DDBJ whole genome shotgun (WGS) entry which is preliminary data.</text>
</comment>
<dbReference type="InterPro" id="IPR006311">
    <property type="entry name" value="TAT_signal"/>
</dbReference>
<dbReference type="InterPro" id="IPR018666">
    <property type="entry name" value="DUF2125"/>
</dbReference>
<proteinExistence type="predicted"/>
<dbReference type="RefSeq" id="WP_261514543.1">
    <property type="nucleotide sequence ID" value="NZ_JAODNV010000006.1"/>
</dbReference>
<keyword evidence="2" id="KW-1185">Reference proteome</keyword>
<accession>A0A9X2X6S3</accession>
<evidence type="ECO:0000313" key="1">
    <source>
        <dbReference type="EMBL" id="MCT8989688.1"/>
    </source>
</evidence>
<protein>
    <submittedName>
        <fullName evidence="1">DUF2125 domain-containing protein</fullName>
    </submittedName>
</protein>
<dbReference type="Pfam" id="PF09898">
    <property type="entry name" value="DUF2125"/>
    <property type="match status" value="1"/>
</dbReference>
<gene>
    <name evidence="1" type="ORF">NYR54_05170</name>
</gene>
<dbReference type="AlphaFoldDB" id="A0A9X2X6S3"/>
<evidence type="ECO:0000313" key="2">
    <source>
        <dbReference type="Proteomes" id="UP001149009"/>
    </source>
</evidence>